<dbReference type="RefSeq" id="WP_092765022.1">
    <property type="nucleotide sequence ID" value="NZ_FNZQ01000008.1"/>
</dbReference>
<evidence type="ECO:0000313" key="2">
    <source>
        <dbReference type="EMBL" id="SEL73409.1"/>
    </source>
</evidence>
<keyword evidence="3" id="KW-1185">Reference proteome</keyword>
<gene>
    <name evidence="2" type="ORF">SAMN04488526_3408</name>
</gene>
<evidence type="ECO:0000256" key="1">
    <source>
        <dbReference type="SAM" id="SignalP"/>
    </source>
</evidence>
<organism evidence="2 3">
    <name type="scientific">Jannaschia helgolandensis</name>
    <dbReference type="NCBI Taxonomy" id="188906"/>
    <lineage>
        <taxon>Bacteria</taxon>
        <taxon>Pseudomonadati</taxon>
        <taxon>Pseudomonadota</taxon>
        <taxon>Alphaproteobacteria</taxon>
        <taxon>Rhodobacterales</taxon>
        <taxon>Roseobacteraceae</taxon>
        <taxon>Jannaschia</taxon>
    </lineage>
</organism>
<keyword evidence="1" id="KW-0732">Signal</keyword>
<dbReference type="EMBL" id="FNZQ01000008">
    <property type="protein sequence ID" value="SEL73409.1"/>
    <property type="molecule type" value="Genomic_DNA"/>
</dbReference>
<evidence type="ECO:0000313" key="3">
    <source>
        <dbReference type="Proteomes" id="UP000199283"/>
    </source>
</evidence>
<name>A0A1H7SLZ8_9RHOB</name>
<dbReference type="Proteomes" id="UP000199283">
    <property type="component" value="Unassembled WGS sequence"/>
</dbReference>
<feature type="chain" id="PRO_5011760397" evidence="1">
    <location>
        <begin position="23"/>
        <end position="105"/>
    </location>
</feature>
<proteinExistence type="predicted"/>
<accession>A0A1H7SLZ8</accession>
<feature type="signal peptide" evidence="1">
    <location>
        <begin position="1"/>
        <end position="22"/>
    </location>
</feature>
<dbReference type="AlphaFoldDB" id="A0A1H7SLZ8"/>
<protein>
    <submittedName>
        <fullName evidence="2">Uncharacterized protein</fullName>
    </submittedName>
</protein>
<sequence length="105" mass="10418">MMNKRALVAGLALLWFPITSIAATLAVLPGATPGAPVLVLSRPFGPSAESLVTTAGGYLIDQGASPFGVVATSPSASFSSRLKASGALMVLDAALLPGFMCGANA</sequence>
<reference evidence="2 3" key="1">
    <citation type="submission" date="2016-10" db="EMBL/GenBank/DDBJ databases">
        <authorList>
            <person name="de Groot N.N."/>
        </authorList>
    </citation>
    <scope>NUCLEOTIDE SEQUENCE [LARGE SCALE GENOMIC DNA]</scope>
    <source>
        <strain evidence="2 3">DSM 14858</strain>
    </source>
</reference>